<keyword evidence="4" id="KW-1185">Reference proteome</keyword>
<dbReference type="Pfam" id="PF18367">
    <property type="entry name" value="Rv2175c_C"/>
    <property type="match status" value="1"/>
</dbReference>
<dbReference type="GO" id="GO:0003677">
    <property type="term" value="F:DNA binding"/>
    <property type="evidence" value="ECO:0007669"/>
    <property type="project" value="UniProtKB-KW"/>
</dbReference>
<keyword evidence="3" id="KW-0238">DNA-binding</keyword>
<sequence length="113" mass="12689">MNDFLTVAETARLLGLPQTRIKQLWARRELMKVRKDKVAMVPAQCLLKSENGWIPRPSIMGTLTMLADAGFSDEEAAQWMLSPQESLNDRRPLDMLAADEVHAVRAAIIPLAF</sequence>
<evidence type="ECO:0000313" key="4">
    <source>
        <dbReference type="Proteomes" id="UP001247542"/>
    </source>
</evidence>
<dbReference type="Proteomes" id="UP001247542">
    <property type="component" value="Unassembled WGS sequence"/>
</dbReference>
<evidence type="ECO:0000259" key="1">
    <source>
        <dbReference type="Pfam" id="PF18367"/>
    </source>
</evidence>
<evidence type="ECO:0000259" key="2">
    <source>
        <dbReference type="Pfam" id="PF21531"/>
    </source>
</evidence>
<protein>
    <submittedName>
        <fullName evidence="3">Rv2175c family DNA-binding protein</fullName>
    </submittedName>
</protein>
<dbReference type="EMBL" id="JASXSX010000001">
    <property type="protein sequence ID" value="MDT3767749.1"/>
    <property type="molecule type" value="Genomic_DNA"/>
</dbReference>
<dbReference type="Pfam" id="PF21531">
    <property type="entry name" value="Rv2175c_wHTH"/>
    <property type="match status" value="1"/>
</dbReference>
<gene>
    <name evidence="3" type="ORF">QS713_06710</name>
</gene>
<dbReference type="InterPro" id="IPR048576">
    <property type="entry name" value="Rv2175c_wHTH"/>
</dbReference>
<feature type="domain" description="Rv2175c C-terminal" evidence="1">
    <location>
        <begin position="59"/>
        <end position="104"/>
    </location>
</feature>
<comment type="caution">
    <text evidence="3">The sequence shown here is derived from an EMBL/GenBank/DDBJ whole genome shotgun (WGS) entry which is preliminary data.</text>
</comment>
<proteinExistence type="predicted"/>
<dbReference type="InterPro" id="IPR041098">
    <property type="entry name" value="Rv2175c_C"/>
</dbReference>
<accession>A0ABU3IBJ5</accession>
<feature type="domain" description="DNA-binding protein Rv2175c wHTH" evidence="2">
    <location>
        <begin position="4"/>
        <end position="44"/>
    </location>
</feature>
<evidence type="ECO:0000313" key="3">
    <source>
        <dbReference type="EMBL" id="MDT3767749.1"/>
    </source>
</evidence>
<dbReference type="RefSeq" id="WP_313273609.1">
    <property type="nucleotide sequence ID" value="NZ_JASXSX010000001.1"/>
</dbReference>
<organism evidence="3 4">
    <name type="scientific">Gleimia hominis</name>
    <dbReference type="NCBI Taxonomy" id="595468"/>
    <lineage>
        <taxon>Bacteria</taxon>
        <taxon>Bacillati</taxon>
        <taxon>Actinomycetota</taxon>
        <taxon>Actinomycetes</taxon>
        <taxon>Actinomycetales</taxon>
        <taxon>Actinomycetaceae</taxon>
        <taxon>Gleimia</taxon>
    </lineage>
</organism>
<name>A0ABU3IBJ5_9ACTO</name>
<reference evidence="3 4" key="1">
    <citation type="submission" date="2023-06" db="EMBL/GenBank/DDBJ databases">
        <title>Draft genome sequence of Gleimia hominis type strain CCUG 57540T.</title>
        <authorList>
            <person name="Salva-Serra F."/>
            <person name="Cardew S."/>
            <person name="Jensie Markopoulos S."/>
            <person name="Ohlen M."/>
            <person name="Inganas E."/>
            <person name="Svensson-Stadler L."/>
            <person name="Moore E.R.B."/>
        </authorList>
    </citation>
    <scope>NUCLEOTIDE SEQUENCE [LARGE SCALE GENOMIC DNA]</scope>
    <source>
        <strain evidence="3 4">CCUG 57540</strain>
    </source>
</reference>